<evidence type="ECO:0000313" key="1">
    <source>
        <dbReference type="EMBL" id="KOM41408.1"/>
    </source>
</evidence>
<dbReference type="Gramene" id="KOM41408">
    <property type="protein sequence ID" value="KOM41408"/>
    <property type="gene ID" value="LR48_Vigan04g160600"/>
</dbReference>
<gene>
    <name evidence="1" type="ORF">LR48_Vigan04g160600</name>
</gene>
<accession>A0A0L9UF92</accession>
<organism evidence="1 2">
    <name type="scientific">Phaseolus angularis</name>
    <name type="common">Azuki bean</name>
    <name type="synonym">Vigna angularis</name>
    <dbReference type="NCBI Taxonomy" id="3914"/>
    <lineage>
        <taxon>Eukaryota</taxon>
        <taxon>Viridiplantae</taxon>
        <taxon>Streptophyta</taxon>
        <taxon>Embryophyta</taxon>
        <taxon>Tracheophyta</taxon>
        <taxon>Spermatophyta</taxon>
        <taxon>Magnoliopsida</taxon>
        <taxon>eudicotyledons</taxon>
        <taxon>Gunneridae</taxon>
        <taxon>Pentapetalae</taxon>
        <taxon>rosids</taxon>
        <taxon>fabids</taxon>
        <taxon>Fabales</taxon>
        <taxon>Fabaceae</taxon>
        <taxon>Papilionoideae</taxon>
        <taxon>50 kb inversion clade</taxon>
        <taxon>NPAAA clade</taxon>
        <taxon>indigoferoid/millettioid clade</taxon>
        <taxon>Phaseoleae</taxon>
        <taxon>Vigna</taxon>
    </lineage>
</organism>
<reference evidence="2" key="1">
    <citation type="journal article" date="2015" name="Proc. Natl. Acad. Sci. U.S.A.">
        <title>Genome sequencing of adzuki bean (Vigna angularis) provides insight into high starch and low fat accumulation and domestication.</title>
        <authorList>
            <person name="Yang K."/>
            <person name="Tian Z."/>
            <person name="Chen C."/>
            <person name="Luo L."/>
            <person name="Zhao B."/>
            <person name="Wang Z."/>
            <person name="Yu L."/>
            <person name="Li Y."/>
            <person name="Sun Y."/>
            <person name="Li W."/>
            <person name="Chen Y."/>
            <person name="Li Y."/>
            <person name="Zhang Y."/>
            <person name="Ai D."/>
            <person name="Zhao J."/>
            <person name="Shang C."/>
            <person name="Ma Y."/>
            <person name="Wu B."/>
            <person name="Wang M."/>
            <person name="Gao L."/>
            <person name="Sun D."/>
            <person name="Zhang P."/>
            <person name="Guo F."/>
            <person name="Wang W."/>
            <person name="Li Y."/>
            <person name="Wang J."/>
            <person name="Varshney R.K."/>
            <person name="Wang J."/>
            <person name="Ling H.Q."/>
            <person name="Wan P."/>
        </authorList>
    </citation>
    <scope>NUCLEOTIDE SEQUENCE</scope>
    <source>
        <strain evidence="2">cv. Jingnong 6</strain>
    </source>
</reference>
<dbReference type="EMBL" id="CM003374">
    <property type="protein sequence ID" value="KOM41408.1"/>
    <property type="molecule type" value="Genomic_DNA"/>
</dbReference>
<evidence type="ECO:0000313" key="2">
    <source>
        <dbReference type="Proteomes" id="UP000053144"/>
    </source>
</evidence>
<sequence length="108" mass="12368">MRVTTPSTRLRHLILFRQGYDTLHEVTTPHSLLQGYDHPPRGYDTSFTLPQVNVRSSFERSLFIWTFGFERSSLSLCDRSSSSLSLICHSFSVFYRSFRSGSGGHFTA</sequence>
<protein>
    <submittedName>
        <fullName evidence="1">Uncharacterized protein</fullName>
    </submittedName>
</protein>
<dbReference type="AlphaFoldDB" id="A0A0L9UF92"/>
<proteinExistence type="predicted"/>
<name>A0A0L9UF92_PHAAN</name>
<dbReference type="Proteomes" id="UP000053144">
    <property type="component" value="Chromosome 4"/>
</dbReference>